<feature type="domain" description="Phosphatidic acid phosphatase type 2/haloperoxidase" evidence="2">
    <location>
        <begin position="93"/>
        <end position="194"/>
    </location>
</feature>
<feature type="transmembrane region" description="Helical" evidence="1">
    <location>
        <begin position="123"/>
        <end position="144"/>
    </location>
</feature>
<name>A0ABW6S0I9_9NOCA</name>
<organism evidence="3 4">
    <name type="scientific">Nocardia jiangxiensis</name>
    <dbReference type="NCBI Taxonomy" id="282685"/>
    <lineage>
        <taxon>Bacteria</taxon>
        <taxon>Bacillati</taxon>
        <taxon>Actinomycetota</taxon>
        <taxon>Actinomycetes</taxon>
        <taxon>Mycobacteriales</taxon>
        <taxon>Nocardiaceae</taxon>
        <taxon>Nocardia</taxon>
    </lineage>
</organism>
<feature type="transmembrane region" description="Helical" evidence="1">
    <location>
        <begin position="12"/>
        <end position="33"/>
    </location>
</feature>
<dbReference type="InterPro" id="IPR000326">
    <property type="entry name" value="PAP2/HPO"/>
</dbReference>
<comment type="caution">
    <text evidence="3">The sequence shown here is derived from an EMBL/GenBank/DDBJ whole genome shotgun (WGS) entry which is preliminary data.</text>
</comment>
<dbReference type="SMART" id="SM00014">
    <property type="entry name" value="acidPPc"/>
    <property type="match status" value="1"/>
</dbReference>
<keyword evidence="1" id="KW-0472">Membrane</keyword>
<keyword evidence="4" id="KW-1185">Reference proteome</keyword>
<evidence type="ECO:0000313" key="3">
    <source>
        <dbReference type="EMBL" id="MFF3568970.1"/>
    </source>
</evidence>
<evidence type="ECO:0000259" key="2">
    <source>
        <dbReference type="SMART" id="SM00014"/>
    </source>
</evidence>
<proteinExistence type="predicted"/>
<accession>A0ABW6S0I9</accession>
<feature type="transmembrane region" description="Helical" evidence="1">
    <location>
        <begin position="93"/>
        <end position="111"/>
    </location>
</feature>
<dbReference type="Gene3D" id="1.20.144.10">
    <property type="entry name" value="Phosphatidic acid phosphatase type 2/haloperoxidase"/>
    <property type="match status" value="1"/>
</dbReference>
<feature type="transmembrane region" description="Helical" evidence="1">
    <location>
        <begin position="151"/>
        <end position="173"/>
    </location>
</feature>
<feature type="transmembrane region" description="Helical" evidence="1">
    <location>
        <begin position="70"/>
        <end position="86"/>
    </location>
</feature>
<sequence length="213" mass="22783">MKSASALPSYRIVPLATVVILGVLVTVLLPLAFPAGGGPTGFDRVVDDRIHATLDTQHTVYGILVTPSDAPVVLAVLLLGVLWYAWRRDWWRAGFLLVAPELVVAINTYALKYVWHRQLHHYLAYPSGHTVQFIAIATAFVLIVPTPRLRIGTTGLAVVLLVAIAIGMVGFGYHYPTDVLGGTATAIALVTAMYAALPGTLRRGANPVQPGAN</sequence>
<keyword evidence="1" id="KW-0812">Transmembrane</keyword>
<dbReference type="EMBL" id="JBIAQY010000004">
    <property type="protein sequence ID" value="MFF3568970.1"/>
    <property type="molecule type" value="Genomic_DNA"/>
</dbReference>
<dbReference type="Pfam" id="PF01569">
    <property type="entry name" value="PAP2"/>
    <property type="match status" value="1"/>
</dbReference>
<gene>
    <name evidence="3" type="ORF">ACFYXQ_14455</name>
</gene>
<evidence type="ECO:0000313" key="4">
    <source>
        <dbReference type="Proteomes" id="UP001601992"/>
    </source>
</evidence>
<reference evidence="3 4" key="1">
    <citation type="submission" date="2024-10" db="EMBL/GenBank/DDBJ databases">
        <title>The Natural Products Discovery Center: Release of the First 8490 Sequenced Strains for Exploring Actinobacteria Biosynthetic Diversity.</title>
        <authorList>
            <person name="Kalkreuter E."/>
            <person name="Kautsar S.A."/>
            <person name="Yang D."/>
            <person name="Bader C.D."/>
            <person name="Teijaro C.N."/>
            <person name="Fluegel L."/>
            <person name="Davis C.M."/>
            <person name="Simpson J.R."/>
            <person name="Lauterbach L."/>
            <person name="Steele A.D."/>
            <person name="Gui C."/>
            <person name="Meng S."/>
            <person name="Li G."/>
            <person name="Viehrig K."/>
            <person name="Ye F."/>
            <person name="Su P."/>
            <person name="Kiefer A.F."/>
            <person name="Nichols A."/>
            <person name="Cepeda A.J."/>
            <person name="Yan W."/>
            <person name="Fan B."/>
            <person name="Jiang Y."/>
            <person name="Adhikari A."/>
            <person name="Zheng C.-J."/>
            <person name="Schuster L."/>
            <person name="Cowan T.M."/>
            <person name="Smanski M.J."/>
            <person name="Chevrette M.G."/>
            <person name="De Carvalho L.P.S."/>
            <person name="Shen B."/>
        </authorList>
    </citation>
    <scope>NUCLEOTIDE SEQUENCE [LARGE SCALE GENOMIC DNA]</scope>
    <source>
        <strain evidence="3 4">NPDC002593</strain>
    </source>
</reference>
<dbReference type="RefSeq" id="WP_051193165.1">
    <property type="nucleotide sequence ID" value="NZ_JBIAQY010000004.1"/>
</dbReference>
<dbReference type="InterPro" id="IPR036938">
    <property type="entry name" value="PAP2/HPO_sf"/>
</dbReference>
<dbReference type="SUPFAM" id="SSF48317">
    <property type="entry name" value="Acid phosphatase/Vanadium-dependent haloperoxidase"/>
    <property type="match status" value="1"/>
</dbReference>
<dbReference type="Proteomes" id="UP001601992">
    <property type="component" value="Unassembled WGS sequence"/>
</dbReference>
<protein>
    <submittedName>
        <fullName evidence="3">Phosphatase PAP2 family protein</fullName>
    </submittedName>
</protein>
<evidence type="ECO:0000256" key="1">
    <source>
        <dbReference type="SAM" id="Phobius"/>
    </source>
</evidence>
<feature type="transmembrane region" description="Helical" evidence="1">
    <location>
        <begin position="179"/>
        <end position="197"/>
    </location>
</feature>
<keyword evidence="1" id="KW-1133">Transmembrane helix</keyword>